<dbReference type="SUPFAM" id="SSF53756">
    <property type="entry name" value="UDP-Glycosyltransferase/glycogen phosphorylase"/>
    <property type="match status" value="1"/>
</dbReference>
<evidence type="ECO:0000259" key="1">
    <source>
        <dbReference type="Pfam" id="PF00534"/>
    </source>
</evidence>
<evidence type="ECO:0000313" key="2">
    <source>
        <dbReference type="EMBL" id="CAA9570448.1"/>
    </source>
</evidence>
<reference evidence="2" key="1">
    <citation type="submission" date="2020-02" db="EMBL/GenBank/DDBJ databases">
        <authorList>
            <person name="Meier V. D."/>
        </authorList>
    </citation>
    <scope>NUCLEOTIDE SEQUENCE</scope>
    <source>
        <strain evidence="2">AVDCRST_MAG81</strain>
    </source>
</reference>
<dbReference type="Gene3D" id="3.40.50.2000">
    <property type="entry name" value="Glycogen Phosphorylase B"/>
    <property type="match status" value="2"/>
</dbReference>
<dbReference type="InterPro" id="IPR001296">
    <property type="entry name" value="Glyco_trans_1"/>
</dbReference>
<dbReference type="PANTHER" id="PTHR45947">
    <property type="entry name" value="SULFOQUINOVOSYL TRANSFERASE SQD2"/>
    <property type="match status" value="1"/>
</dbReference>
<dbReference type="CDD" id="cd03801">
    <property type="entry name" value="GT4_PimA-like"/>
    <property type="match status" value="1"/>
</dbReference>
<dbReference type="Pfam" id="PF00534">
    <property type="entry name" value="Glycos_transf_1"/>
    <property type="match status" value="1"/>
</dbReference>
<dbReference type="PANTHER" id="PTHR45947:SF13">
    <property type="entry name" value="TRANSFERASE"/>
    <property type="match status" value="1"/>
</dbReference>
<sequence length="339" mass="37844">MKILISSHVFYPSVGGIETISEMLGQEFICQEHEVKLITQTAATDEKNFPFEVIRQPQPQQLLSLLWWCDVYFHNNISLKTVWPLLAIRRPWVVAHRTWISRLDGTLGWQDYLKRSLLPFATSISISRAVANHLPVSSTVIGNPYRDHLFYEMPELPRERELVFVGRLVSDKGVGLLIEALKELKEKGLTPKLTVIGTGCELKKLEQQAQGLNVEAQVSFVGTKTGLELVQLLNQHQIMVVPSLWAEPFGIVALEGIACGCVVVGSEGGGLKDAIGPCGITFPNGDVQALTQRLFELLSNLDKLVDYREKAKEHLPKHTSAEVAKAYLRVIESAVNRDQ</sequence>
<accession>A0A6J4VB15</accession>
<dbReference type="EMBL" id="CADCWO010000087">
    <property type="protein sequence ID" value="CAA9570448.1"/>
    <property type="molecule type" value="Genomic_DNA"/>
</dbReference>
<dbReference type="InterPro" id="IPR050194">
    <property type="entry name" value="Glycosyltransferase_grp1"/>
</dbReference>
<name>A0A6J4VB15_9CYAN</name>
<keyword evidence="2" id="KW-0808">Transferase</keyword>
<feature type="domain" description="Glycosyl transferase family 1" evidence="1">
    <location>
        <begin position="158"/>
        <end position="313"/>
    </location>
</feature>
<protein>
    <submittedName>
        <fullName evidence="2">Glycosyl transferase, group 1</fullName>
    </submittedName>
</protein>
<gene>
    <name evidence="2" type="ORF">AVDCRST_MAG81-1673</name>
</gene>
<dbReference type="AlphaFoldDB" id="A0A6J4VB15"/>
<organism evidence="2">
    <name type="scientific">uncultured Synechococcales cyanobacterium</name>
    <dbReference type="NCBI Taxonomy" id="1936017"/>
    <lineage>
        <taxon>Bacteria</taxon>
        <taxon>Bacillati</taxon>
        <taxon>Cyanobacteriota</taxon>
        <taxon>Cyanophyceae</taxon>
        <taxon>Synechococcales</taxon>
        <taxon>environmental samples</taxon>
    </lineage>
</organism>
<dbReference type="GO" id="GO:0016757">
    <property type="term" value="F:glycosyltransferase activity"/>
    <property type="evidence" value="ECO:0007669"/>
    <property type="project" value="InterPro"/>
</dbReference>
<proteinExistence type="predicted"/>